<dbReference type="EMBL" id="KV784420">
    <property type="protein sequence ID" value="OEU06204.1"/>
    <property type="molecule type" value="Genomic_DNA"/>
</dbReference>
<accession>A0A1E7EK07</accession>
<protein>
    <submittedName>
        <fullName evidence="2">Uncharacterized protein</fullName>
    </submittedName>
</protein>
<reference evidence="2 3" key="1">
    <citation type="submission" date="2016-09" db="EMBL/GenBank/DDBJ databases">
        <title>Extensive genetic diversity and differential bi-allelic expression allows diatom success in the polar Southern Ocean.</title>
        <authorList>
            <consortium name="DOE Joint Genome Institute"/>
            <person name="Mock T."/>
            <person name="Otillar R.P."/>
            <person name="Strauss J."/>
            <person name="Dupont C."/>
            <person name="Frickenhaus S."/>
            <person name="Maumus F."/>
            <person name="Mcmullan M."/>
            <person name="Sanges R."/>
            <person name="Schmutz J."/>
            <person name="Toseland A."/>
            <person name="Valas R."/>
            <person name="Veluchamy A."/>
            <person name="Ward B.J."/>
            <person name="Allen A."/>
            <person name="Barry K."/>
            <person name="Falciatore A."/>
            <person name="Ferrante M."/>
            <person name="Fortunato A.E."/>
            <person name="Gloeckner G."/>
            <person name="Gruber A."/>
            <person name="Hipkin R."/>
            <person name="Janech M."/>
            <person name="Kroth P."/>
            <person name="Leese F."/>
            <person name="Lindquist E."/>
            <person name="Lyon B.R."/>
            <person name="Martin J."/>
            <person name="Mayer C."/>
            <person name="Parker M."/>
            <person name="Quesneville H."/>
            <person name="Raymond J."/>
            <person name="Uhlig C."/>
            <person name="Valentin K.U."/>
            <person name="Worden A.Z."/>
            <person name="Armbrust E.V."/>
            <person name="Bowler C."/>
            <person name="Green B."/>
            <person name="Moulton V."/>
            <person name="Van Oosterhout C."/>
            <person name="Grigoriev I."/>
        </authorList>
    </citation>
    <scope>NUCLEOTIDE SEQUENCE [LARGE SCALE GENOMIC DNA]</scope>
    <source>
        <strain evidence="2 3">CCMP1102</strain>
    </source>
</reference>
<feature type="compositionally biased region" description="Basic residues" evidence="1">
    <location>
        <begin position="62"/>
        <end position="86"/>
    </location>
</feature>
<dbReference type="InParanoid" id="A0A1E7EK07"/>
<dbReference type="Proteomes" id="UP000095751">
    <property type="component" value="Unassembled WGS sequence"/>
</dbReference>
<feature type="region of interest" description="Disordered" evidence="1">
    <location>
        <begin position="60"/>
        <end position="87"/>
    </location>
</feature>
<evidence type="ECO:0000313" key="3">
    <source>
        <dbReference type="Proteomes" id="UP000095751"/>
    </source>
</evidence>
<organism evidence="2 3">
    <name type="scientific">Fragilariopsis cylindrus CCMP1102</name>
    <dbReference type="NCBI Taxonomy" id="635003"/>
    <lineage>
        <taxon>Eukaryota</taxon>
        <taxon>Sar</taxon>
        <taxon>Stramenopiles</taxon>
        <taxon>Ochrophyta</taxon>
        <taxon>Bacillariophyta</taxon>
        <taxon>Bacillariophyceae</taxon>
        <taxon>Bacillariophycidae</taxon>
        <taxon>Bacillariales</taxon>
        <taxon>Bacillariaceae</taxon>
        <taxon>Fragilariopsis</taxon>
    </lineage>
</organism>
<sequence>MTSILRHYRRTLGTASAARVAENMQVAFASTKGRTSSRSLHYNHYCFVDRRCGPTIAWEQHRGKKKSTKEKTKLKKEKRKNNRRPGRFKELEALYDENEDRYYLPAGTIVKHGTTTNNLRSILENGIRPAFQQGRKYRTNVTRNLDGVYVGSCYLPYRTCLMNYISGFDQLLEDQLIENDIGKLNGESHPVDKDDPLTMTRERAISRYVTPRKDLIENCGLPAVLNITLKEDVYIGPDEDFVPSVYLPENAGHNFVPAVAKLVWETFGTTVLMQSIPADWISSIEFLEPHRHHSFIVEKYSLLEDTASSLSGEHTIDWLLYNKIKAEEDASHSASVHKYNRDLEALIISQECFKIWM</sequence>
<name>A0A1E7EK07_9STRA</name>
<proteinExistence type="predicted"/>
<dbReference type="AlphaFoldDB" id="A0A1E7EK07"/>
<keyword evidence="3" id="KW-1185">Reference proteome</keyword>
<dbReference type="KEGG" id="fcy:FRACYDRAFT_255668"/>
<gene>
    <name evidence="2" type="ORF">FRACYDRAFT_255668</name>
</gene>
<evidence type="ECO:0000256" key="1">
    <source>
        <dbReference type="SAM" id="MobiDB-lite"/>
    </source>
</evidence>
<evidence type="ECO:0000313" key="2">
    <source>
        <dbReference type="EMBL" id="OEU06204.1"/>
    </source>
</evidence>